<sequence>MYAVWGRQIRIQLSPPDLFPRVSYEVTKGIKRRTESNFLCYYHLLRSPNRLPSAVMMMMVMGKPSRWQRPLAQ</sequence>
<evidence type="ECO:0000313" key="1">
    <source>
        <dbReference type="EMBL" id="CAH2268358.1"/>
    </source>
</evidence>
<accession>A0A8S4SHM5</accession>
<dbReference type="Proteomes" id="UP000838756">
    <property type="component" value="Unassembled WGS sequence"/>
</dbReference>
<evidence type="ECO:0000313" key="2">
    <source>
        <dbReference type="Proteomes" id="UP000838756"/>
    </source>
</evidence>
<proteinExistence type="predicted"/>
<dbReference type="EMBL" id="CAKXAJ010026429">
    <property type="protein sequence ID" value="CAH2268358.1"/>
    <property type="molecule type" value="Genomic_DNA"/>
</dbReference>
<organism evidence="1 2">
    <name type="scientific">Pararge aegeria aegeria</name>
    <dbReference type="NCBI Taxonomy" id="348720"/>
    <lineage>
        <taxon>Eukaryota</taxon>
        <taxon>Metazoa</taxon>
        <taxon>Ecdysozoa</taxon>
        <taxon>Arthropoda</taxon>
        <taxon>Hexapoda</taxon>
        <taxon>Insecta</taxon>
        <taxon>Pterygota</taxon>
        <taxon>Neoptera</taxon>
        <taxon>Endopterygota</taxon>
        <taxon>Lepidoptera</taxon>
        <taxon>Glossata</taxon>
        <taxon>Ditrysia</taxon>
        <taxon>Papilionoidea</taxon>
        <taxon>Nymphalidae</taxon>
        <taxon>Satyrinae</taxon>
        <taxon>Satyrini</taxon>
        <taxon>Parargina</taxon>
        <taxon>Pararge</taxon>
    </lineage>
</organism>
<gene>
    <name evidence="1" type="primary">jg5528</name>
    <name evidence="1" type="ORF">PAEG_LOCUS26718</name>
</gene>
<dbReference type="AlphaFoldDB" id="A0A8S4SHM5"/>
<keyword evidence="2" id="KW-1185">Reference proteome</keyword>
<protein>
    <submittedName>
        <fullName evidence="1">Jg5528 protein</fullName>
    </submittedName>
</protein>
<comment type="caution">
    <text evidence="1">The sequence shown here is derived from an EMBL/GenBank/DDBJ whole genome shotgun (WGS) entry which is preliminary data.</text>
</comment>
<reference evidence="1" key="1">
    <citation type="submission" date="2022-03" db="EMBL/GenBank/DDBJ databases">
        <authorList>
            <person name="Lindestad O."/>
        </authorList>
    </citation>
    <scope>NUCLEOTIDE SEQUENCE</scope>
</reference>
<name>A0A8S4SHM5_9NEOP</name>